<dbReference type="Proteomes" id="UP000034246">
    <property type="component" value="Unassembled WGS sequence"/>
</dbReference>
<comment type="caution">
    <text evidence="1">The sequence shown here is derived from an EMBL/GenBank/DDBJ whole genome shotgun (WGS) entry which is preliminary data.</text>
</comment>
<gene>
    <name evidence="1" type="ORF">UT39_C0014G0028</name>
</gene>
<dbReference type="AlphaFoldDB" id="A0A0G0N3P4"/>
<reference evidence="1 2" key="1">
    <citation type="journal article" date="2015" name="Nature">
        <title>rRNA introns, odd ribosomes, and small enigmatic genomes across a large radiation of phyla.</title>
        <authorList>
            <person name="Brown C.T."/>
            <person name="Hug L.A."/>
            <person name="Thomas B.C."/>
            <person name="Sharon I."/>
            <person name="Castelle C.J."/>
            <person name="Singh A."/>
            <person name="Wilkins M.J."/>
            <person name="Williams K.H."/>
            <person name="Banfield J.F."/>
        </authorList>
    </citation>
    <scope>NUCLEOTIDE SEQUENCE [LARGE SCALE GENOMIC DNA]</scope>
</reference>
<dbReference type="STRING" id="1618550.UT39_C0014G0028"/>
<dbReference type="SUPFAM" id="SSF48208">
    <property type="entry name" value="Six-hairpin glycosidases"/>
    <property type="match status" value="1"/>
</dbReference>
<evidence type="ECO:0000313" key="2">
    <source>
        <dbReference type="Proteomes" id="UP000034246"/>
    </source>
</evidence>
<proteinExistence type="predicted"/>
<dbReference type="Gene3D" id="1.50.10.20">
    <property type="match status" value="1"/>
</dbReference>
<protein>
    <submittedName>
        <fullName evidence="1">Uncharacterized protein</fullName>
    </submittedName>
</protein>
<organism evidence="1 2">
    <name type="scientific">Candidatus Woesebacteria bacterium GW2011_GWA1_39_21</name>
    <dbReference type="NCBI Taxonomy" id="1618550"/>
    <lineage>
        <taxon>Bacteria</taxon>
        <taxon>Candidatus Woeseibacteriota</taxon>
    </lineage>
</organism>
<sequence>MDLKLNPNNFLKHLQNLTESFKYNDQDIYYINVYSQKQNGKYVPIAAPGEGIACVDDSARAVILALEIYESFADKESLEQAEKWLTFLEYMQDKKGYISNFIDSPKGQKKFGIPSSYKGGVWWSARAKWAWAKAYRITKEKKYLDLYFKTKITENYENNVASILLIAGLEISERENRLYLEKLLERIISCRSKRGYFLHAKSAPLHLWAYHELEAVAKSAGLLGNKETLRKLCEATVDSLASDVINNGFYFEYLSRDKSEINPYCVSPLIRGIYELNILDKKEKYQKLLHKCFDWFEKMYDPVTGTCFDWVHGEKIASDCGAEASIEAGFSYLKKLKLSS</sequence>
<evidence type="ECO:0000313" key="1">
    <source>
        <dbReference type="EMBL" id="KKR10839.1"/>
    </source>
</evidence>
<dbReference type="InterPro" id="IPR008928">
    <property type="entry name" value="6-hairpin_glycosidase_sf"/>
</dbReference>
<dbReference type="EMBL" id="LBWP01000014">
    <property type="protein sequence ID" value="KKR10839.1"/>
    <property type="molecule type" value="Genomic_DNA"/>
</dbReference>
<accession>A0A0G0N3P4</accession>
<name>A0A0G0N3P4_9BACT</name>
<dbReference type="GO" id="GO:0005975">
    <property type="term" value="P:carbohydrate metabolic process"/>
    <property type="evidence" value="ECO:0007669"/>
    <property type="project" value="InterPro"/>
</dbReference>